<accession>A0A0T5P3B1</accession>
<evidence type="ECO:0000313" key="4">
    <source>
        <dbReference type="Proteomes" id="UP000325785"/>
    </source>
</evidence>
<dbReference type="AlphaFoldDB" id="A0A0T5P3B1"/>
<dbReference type="EMBL" id="CP031598">
    <property type="protein sequence ID" value="QEW27828.1"/>
    <property type="molecule type" value="Genomic_DNA"/>
</dbReference>
<organism evidence="1 3">
    <name type="scientific">Roseovarius indicus</name>
    <dbReference type="NCBI Taxonomy" id="540747"/>
    <lineage>
        <taxon>Bacteria</taxon>
        <taxon>Pseudomonadati</taxon>
        <taxon>Pseudomonadota</taxon>
        <taxon>Alphaproteobacteria</taxon>
        <taxon>Rhodobacterales</taxon>
        <taxon>Roseobacteraceae</taxon>
        <taxon>Roseovarius</taxon>
    </lineage>
</organism>
<protein>
    <submittedName>
        <fullName evidence="1">Uncharacterized protein</fullName>
    </submittedName>
</protein>
<evidence type="ECO:0000313" key="1">
    <source>
        <dbReference type="EMBL" id="KRS15661.1"/>
    </source>
</evidence>
<name>A0A0T5P3B1_9RHOB</name>
<dbReference type="RefSeq" id="WP_074940764.1">
    <property type="nucleotide sequence ID" value="NZ_LAXI01000020.1"/>
</dbReference>
<gene>
    <name evidence="2" type="ORF">RIdsm_03648</name>
    <name evidence="1" type="ORF">XM52_22750</name>
</gene>
<keyword evidence="3" id="KW-1185">Reference proteome</keyword>
<dbReference type="EMBL" id="LAXI01000020">
    <property type="protein sequence ID" value="KRS15661.1"/>
    <property type="molecule type" value="Genomic_DNA"/>
</dbReference>
<proteinExistence type="predicted"/>
<evidence type="ECO:0000313" key="2">
    <source>
        <dbReference type="EMBL" id="QEW27828.1"/>
    </source>
</evidence>
<reference evidence="2 4" key="2">
    <citation type="submission" date="2018-08" db="EMBL/GenBank/DDBJ databases">
        <title>Genetic Globetrotter - A new plasmid hitch-hiking vast phylogenetic and geographic distances.</title>
        <authorList>
            <person name="Vollmers J."/>
            <person name="Petersen J."/>
        </authorList>
    </citation>
    <scope>NUCLEOTIDE SEQUENCE [LARGE SCALE GENOMIC DNA]</scope>
    <source>
        <strain evidence="2 4">DSM 26383</strain>
    </source>
</reference>
<sequence length="746" mass="81958">MTQSRPLQNAFSSAELDPLLRERTDFQRFQTGLEKSIGFLPLRQGAFTRAPGTIFRGTTKDNKKARRLPFQFARNDSLSLEFTDELMRVWRYGQLVMDGASPFELAVPFQEADLGALEWVQDADLTYIADGQRPVQKLSRLALDDWEIGATEFVNGPFRNQNLDKDVTVQVTATGAADEINVDDEVTIAANADIFTADDVGSLFLVKPLDFKDVPVWVGQKSTAANKFFRYDDKIYESVAGASTGLTPPTHTEGTQAYGVDGIEWAFRSTDTGILRIDSVTDARNITGTVTLAIPKPCTDDPTYRWARGAWSQRFGYPSRLALHRRRMFLANTPSEPRLLWGSTIGLLTDFEPSDLPDGALGYEISGDRSRNEISWLKAGLRGIYIGGAGEVYIAFSNDSTKGLGPTTFDTNLASSDGAAPTEPIVPYGFVIFISADKTRLFEIRYDFQSDRQKPVELSLPSQHLGAATFEQIVWQSVPERHGWIRRSDGTLACLAYDPEQDVLGMAPVPLAGGFVEDMDVTVSADGTYDVVTLIVRREIDGETVRYVEELANNRPAMLGAVPATHFNHAYASAVFEPDPADDTFFVPHLIGQAVYAWTDKGQFGPLTVQPGGYVYLPDSVSRAVIGLVDGTHRARTLPLQAQGRNGDTRGRLRRLEGETGLGLHKTAGGTVRSIEKVWGQAEQIGSYQDIFGESFLSDEVKAETGLRRIDVSTGHADEVALEFIPDGLKPMTVTAIIPNMDEAGP</sequence>
<dbReference type="Proteomes" id="UP000325785">
    <property type="component" value="Chromosome"/>
</dbReference>
<dbReference type="STRING" id="540747.SAMN04488031_12240"/>
<reference evidence="1 3" key="1">
    <citation type="submission" date="2015-04" db="EMBL/GenBank/DDBJ databases">
        <title>The draft genome sequence of Roseovarius indicus B108T.</title>
        <authorList>
            <person name="Li G."/>
            <person name="Lai Q."/>
            <person name="Shao Z."/>
            <person name="Yan P."/>
        </authorList>
    </citation>
    <scope>NUCLEOTIDE SEQUENCE [LARGE SCALE GENOMIC DNA]</scope>
    <source>
        <strain evidence="1 3">B108</strain>
    </source>
</reference>
<dbReference type="Proteomes" id="UP000051401">
    <property type="component" value="Unassembled WGS sequence"/>
</dbReference>
<evidence type="ECO:0000313" key="3">
    <source>
        <dbReference type="Proteomes" id="UP000051401"/>
    </source>
</evidence>
<dbReference type="KEGG" id="rid:RIdsm_03648"/>
<dbReference type="PATRIC" id="fig|540747.5.peg.2905"/>